<reference evidence="2" key="1">
    <citation type="journal article" date="2019" name="PLoS Negl. Trop. Dis.">
        <title>Revisiting the worldwide diversity of Leptospira species in the environment.</title>
        <authorList>
            <person name="Vincent A.T."/>
            <person name="Schiettekatte O."/>
            <person name="Bourhy P."/>
            <person name="Veyrier F.J."/>
            <person name="Picardeau M."/>
        </authorList>
    </citation>
    <scope>NUCLEOTIDE SEQUENCE [LARGE SCALE GENOMIC DNA]</scope>
    <source>
        <strain evidence="2">SCS5</strain>
    </source>
</reference>
<protein>
    <submittedName>
        <fullName evidence="2">SDR family oxidoreductase</fullName>
    </submittedName>
</protein>
<evidence type="ECO:0000313" key="2">
    <source>
        <dbReference type="EMBL" id="TGK17277.1"/>
    </source>
</evidence>
<dbReference type="InterPro" id="IPR001509">
    <property type="entry name" value="Epimerase_deHydtase"/>
</dbReference>
<dbReference type="OrthoDB" id="9811743at2"/>
<dbReference type="AlphaFoldDB" id="A0A4R9GM95"/>
<dbReference type="PANTHER" id="PTHR43245:SF23">
    <property type="entry name" value="NAD(P)-BINDING DOMAIN-CONTAINING PROTEIN"/>
    <property type="match status" value="1"/>
</dbReference>
<dbReference type="EMBL" id="RQEV01000012">
    <property type="protein sequence ID" value="TGK17277.1"/>
    <property type="molecule type" value="Genomic_DNA"/>
</dbReference>
<dbReference type="SUPFAM" id="SSF51735">
    <property type="entry name" value="NAD(P)-binding Rossmann-fold domains"/>
    <property type="match status" value="1"/>
</dbReference>
<evidence type="ECO:0000313" key="3">
    <source>
        <dbReference type="Proteomes" id="UP000297855"/>
    </source>
</evidence>
<proteinExistence type="predicted"/>
<dbReference type="Pfam" id="PF01370">
    <property type="entry name" value="Epimerase"/>
    <property type="match status" value="1"/>
</dbReference>
<comment type="caution">
    <text evidence="2">The sequence shown here is derived from an EMBL/GenBank/DDBJ whole genome shotgun (WGS) entry which is preliminary data.</text>
</comment>
<dbReference type="InterPro" id="IPR050177">
    <property type="entry name" value="Lipid_A_modif_metabolic_enz"/>
</dbReference>
<evidence type="ECO:0000259" key="1">
    <source>
        <dbReference type="Pfam" id="PF01370"/>
    </source>
</evidence>
<name>A0A4R9GM95_9LEPT</name>
<accession>A0A4R9GM95</accession>
<dbReference type="CDD" id="cd08946">
    <property type="entry name" value="SDR_e"/>
    <property type="match status" value="1"/>
</dbReference>
<gene>
    <name evidence="2" type="ORF">EHO61_12765</name>
</gene>
<dbReference type="InterPro" id="IPR036291">
    <property type="entry name" value="NAD(P)-bd_dom_sf"/>
</dbReference>
<dbReference type="Proteomes" id="UP000297855">
    <property type="component" value="Unassembled WGS sequence"/>
</dbReference>
<dbReference type="Gene3D" id="3.40.50.720">
    <property type="entry name" value="NAD(P)-binding Rossmann-like Domain"/>
    <property type="match status" value="1"/>
</dbReference>
<sequence>MKILITGNLGYIGPVLVEHLRKEKSDLQLAGFDTGFFTTNLIRNEILPEIAMDIQYFGDVRKFPEEILKGVHSIVYLSAISNDPMGKEFEAVTESINARCAVDLAKIAKRNGVTHFVFASSCSVYGFAEGGAKDEDSALNPLTAYARSKIEAENLLQELADQKFIITAHRFATACGFSPRLRLDLVLNDFVASACTAKRINILSDGTPWRPLIHVKDMAKAIEWSISRPYSNGGAFLSVNTGANSWNFQVKDLAVEVAKIIGNVDVSINSSAPPDNRSYRVNFDKFSTLAPQFVPQMDLAKTIEEIYAGLREANFTDSDFRNSTFMRLNKLKQLKSSGLVDEHLYWRRHT</sequence>
<keyword evidence="3" id="KW-1185">Reference proteome</keyword>
<organism evidence="2 3">
    <name type="scientific">Leptospira fluminis</name>
    <dbReference type="NCBI Taxonomy" id="2484979"/>
    <lineage>
        <taxon>Bacteria</taxon>
        <taxon>Pseudomonadati</taxon>
        <taxon>Spirochaetota</taxon>
        <taxon>Spirochaetia</taxon>
        <taxon>Leptospirales</taxon>
        <taxon>Leptospiraceae</taxon>
        <taxon>Leptospira</taxon>
    </lineage>
</organism>
<dbReference type="RefSeq" id="WP_135813966.1">
    <property type="nucleotide sequence ID" value="NZ_RQEV01000012.1"/>
</dbReference>
<feature type="domain" description="NAD-dependent epimerase/dehydratase" evidence="1">
    <location>
        <begin position="3"/>
        <end position="230"/>
    </location>
</feature>
<dbReference type="PANTHER" id="PTHR43245">
    <property type="entry name" value="BIFUNCTIONAL POLYMYXIN RESISTANCE PROTEIN ARNA"/>
    <property type="match status" value="1"/>
</dbReference>